<keyword evidence="3" id="KW-0804">Transcription</keyword>
<evidence type="ECO:0000259" key="4">
    <source>
        <dbReference type="PROSITE" id="PS01124"/>
    </source>
</evidence>
<dbReference type="EMBL" id="JALDAW010000016">
    <property type="protein sequence ID" value="MDY5168697.1"/>
    <property type="molecule type" value="Genomic_DNA"/>
</dbReference>
<dbReference type="InterPro" id="IPR009057">
    <property type="entry name" value="Homeodomain-like_sf"/>
</dbReference>
<dbReference type="InterPro" id="IPR020449">
    <property type="entry name" value="Tscrpt_reg_AraC-type_HTH"/>
</dbReference>
<dbReference type="PRINTS" id="PR00032">
    <property type="entry name" value="HTHARAC"/>
</dbReference>
<protein>
    <submittedName>
        <fullName evidence="5">AraC family transcriptional regulator</fullName>
    </submittedName>
</protein>
<dbReference type="AlphaFoldDB" id="A0AB35UKS2"/>
<dbReference type="GO" id="GO:0043565">
    <property type="term" value="F:sequence-specific DNA binding"/>
    <property type="evidence" value="ECO:0007669"/>
    <property type="project" value="InterPro"/>
</dbReference>
<proteinExistence type="predicted"/>
<keyword evidence="1" id="KW-0805">Transcription regulation</keyword>
<accession>A0AB35UKS2</accession>
<dbReference type="SUPFAM" id="SSF46689">
    <property type="entry name" value="Homeodomain-like"/>
    <property type="match status" value="1"/>
</dbReference>
<dbReference type="PANTHER" id="PTHR43280:SF2">
    <property type="entry name" value="HTH-TYPE TRANSCRIPTIONAL REGULATOR EXSA"/>
    <property type="match status" value="1"/>
</dbReference>
<feature type="domain" description="HTH araC/xylS-type" evidence="4">
    <location>
        <begin position="301"/>
        <end position="399"/>
    </location>
</feature>
<dbReference type="GO" id="GO:0003700">
    <property type="term" value="F:DNA-binding transcription factor activity"/>
    <property type="evidence" value="ECO:0007669"/>
    <property type="project" value="InterPro"/>
</dbReference>
<dbReference type="Pfam" id="PF12833">
    <property type="entry name" value="HTH_18"/>
    <property type="match status" value="1"/>
</dbReference>
<name>A0AB35UKS2_9FIRM</name>
<sequence length="404" mass="47318">MKNKLTSVQTSEVISNNMRFNYILLEDHSYFIESYIKNLNLPVRFNIEHFHFCITGPDKKHMEFVDADNLRARGNQIYKIYDQIQDILNENNYAGNHFLIKVDNSKKIGVIFSPLENPLCSPLDIAKKIHAIKPYVEKKYYRYLATSLVTNYEGYGNIHKAYKDADNLNKFIFFHFFDQIITPEIMTNLCIPCTFYAIHQNVNRWLDAFCNGNINEVNADIDYLFLELIANSYDYLQFSSAYSLCKSHIDLFIQVYKLSPDSSEIKRIDAYDAIEDYVSDLKLTVKNIMNQIHTFFTPRVFFALGYIQNNYMHDISLSSIADYLHIYPTTISSEFNKEVLCSVSEYISNCRIQKACDLLKRSSFSIEMIAKKIGFTSERYFSHIFKEKMGCAPSQYRRHKYADK</sequence>
<evidence type="ECO:0000256" key="2">
    <source>
        <dbReference type="ARBA" id="ARBA00023125"/>
    </source>
</evidence>
<keyword evidence="2" id="KW-0238">DNA-binding</keyword>
<dbReference type="PROSITE" id="PS01124">
    <property type="entry name" value="HTH_ARAC_FAMILY_2"/>
    <property type="match status" value="1"/>
</dbReference>
<dbReference type="PANTHER" id="PTHR43280">
    <property type="entry name" value="ARAC-FAMILY TRANSCRIPTIONAL REGULATOR"/>
    <property type="match status" value="1"/>
</dbReference>
<dbReference type="Proteomes" id="UP001276902">
    <property type="component" value="Unassembled WGS sequence"/>
</dbReference>
<organism evidence="5 6">
    <name type="scientific">Dielma fastidiosa</name>
    <dbReference type="NCBI Taxonomy" id="1034346"/>
    <lineage>
        <taxon>Bacteria</taxon>
        <taxon>Bacillati</taxon>
        <taxon>Bacillota</taxon>
        <taxon>Erysipelotrichia</taxon>
        <taxon>Erysipelotrichales</taxon>
        <taxon>Erysipelotrichaceae</taxon>
        <taxon>Dielma</taxon>
    </lineage>
</organism>
<dbReference type="InterPro" id="IPR018060">
    <property type="entry name" value="HTH_AraC"/>
</dbReference>
<evidence type="ECO:0000313" key="6">
    <source>
        <dbReference type="Proteomes" id="UP001276902"/>
    </source>
</evidence>
<dbReference type="SMART" id="SM00342">
    <property type="entry name" value="HTH_ARAC"/>
    <property type="match status" value="1"/>
</dbReference>
<evidence type="ECO:0000313" key="5">
    <source>
        <dbReference type="EMBL" id="MDY5168697.1"/>
    </source>
</evidence>
<dbReference type="Gene3D" id="1.10.10.60">
    <property type="entry name" value="Homeodomain-like"/>
    <property type="match status" value="2"/>
</dbReference>
<evidence type="ECO:0000256" key="1">
    <source>
        <dbReference type="ARBA" id="ARBA00023015"/>
    </source>
</evidence>
<comment type="caution">
    <text evidence="5">The sequence shown here is derived from an EMBL/GenBank/DDBJ whole genome shotgun (WGS) entry which is preliminary data.</text>
</comment>
<gene>
    <name evidence="5" type="ORF">MQE39_11285</name>
</gene>
<evidence type="ECO:0000256" key="3">
    <source>
        <dbReference type="ARBA" id="ARBA00023163"/>
    </source>
</evidence>
<dbReference type="RefSeq" id="WP_320883883.1">
    <property type="nucleotide sequence ID" value="NZ_BAABZA010000003.1"/>
</dbReference>
<reference evidence="5" key="1">
    <citation type="submission" date="2022-03" db="EMBL/GenBank/DDBJ databases">
        <title>First case of bacteraemia caused by Dielma fastidiosa in a patient hospitalised with diverticulitis.</title>
        <authorList>
            <person name="Forman-Ankjaer B."/>
            <person name="Hvid-Jensen F."/>
            <person name="Kobel C.M."/>
            <person name="Greve T."/>
        </authorList>
    </citation>
    <scope>NUCLEOTIDE SEQUENCE</scope>
    <source>
        <strain evidence="5">AUH_DF_2021</strain>
    </source>
</reference>